<evidence type="ECO:0000256" key="3">
    <source>
        <dbReference type="ARBA" id="ARBA00022475"/>
    </source>
</evidence>
<dbReference type="EMBL" id="CP011388">
    <property type="protein sequence ID" value="ANE47610.1"/>
    <property type="molecule type" value="Genomic_DNA"/>
</dbReference>
<feature type="transmembrane region" description="Helical" evidence="7">
    <location>
        <begin position="170"/>
        <end position="188"/>
    </location>
</feature>
<dbReference type="InterPro" id="IPR011701">
    <property type="entry name" value="MFS"/>
</dbReference>
<evidence type="ECO:0000256" key="7">
    <source>
        <dbReference type="SAM" id="Phobius"/>
    </source>
</evidence>
<keyword evidence="4 7" id="KW-0812">Transmembrane</keyword>
<gene>
    <name evidence="9" type="ORF">SY83_16450</name>
</gene>
<evidence type="ECO:0000256" key="5">
    <source>
        <dbReference type="ARBA" id="ARBA00022989"/>
    </source>
</evidence>
<dbReference type="InterPro" id="IPR050171">
    <property type="entry name" value="MFS_Transporters"/>
</dbReference>
<dbReference type="PANTHER" id="PTHR23517:SF10">
    <property type="entry name" value="MAJOR FACILITATOR SUPERFAMILY (MFS) PROFILE DOMAIN-CONTAINING PROTEIN"/>
    <property type="match status" value="1"/>
</dbReference>
<dbReference type="PROSITE" id="PS50850">
    <property type="entry name" value="MFS"/>
    <property type="match status" value="1"/>
</dbReference>
<dbReference type="PANTHER" id="PTHR23517">
    <property type="entry name" value="RESISTANCE PROTEIN MDTM, PUTATIVE-RELATED-RELATED"/>
    <property type="match status" value="1"/>
</dbReference>
<dbReference type="RefSeq" id="WP_068608477.1">
    <property type="nucleotide sequence ID" value="NZ_CP011388.1"/>
</dbReference>
<dbReference type="Proteomes" id="UP000076927">
    <property type="component" value="Chromosome"/>
</dbReference>
<feature type="transmembrane region" description="Helical" evidence="7">
    <location>
        <begin position="53"/>
        <end position="73"/>
    </location>
</feature>
<evidence type="ECO:0000256" key="6">
    <source>
        <dbReference type="ARBA" id="ARBA00023136"/>
    </source>
</evidence>
<dbReference type="KEGG" id="pswu:SY83_16450"/>
<dbReference type="Pfam" id="PF07690">
    <property type="entry name" value="MFS_1"/>
    <property type="match status" value="1"/>
</dbReference>
<keyword evidence="10" id="KW-1185">Reference proteome</keyword>
<evidence type="ECO:0000256" key="2">
    <source>
        <dbReference type="ARBA" id="ARBA00022448"/>
    </source>
</evidence>
<comment type="subcellular location">
    <subcellularLocation>
        <location evidence="1">Cell membrane</location>
        <topology evidence="1">Multi-pass membrane protein</topology>
    </subcellularLocation>
</comment>
<proteinExistence type="predicted"/>
<dbReference type="AlphaFoldDB" id="A0A172TKQ7"/>
<sequence length="416" mass="44790">MRNTFSWISEYPKEAWPFLAASLMNSMGSAFMWPMVTLYVHNVLDRSYGDAGFALLCQSIAMMLGQFAVSALYQRLGIKVLLIGGMALAGVSQMGIAFTDEWGMFLVLLIISGFFNGLAMPAIQAYVGFRWKDMGSRMFNFIYVGNNIGMAVGTALAGLTAMAFSFSVNFGLAGASSILFALYLIYTVKNMDTQVDGTLQVGTKKGSLERGSLNQKALLLNYKLYVFMSLGSLLIWFSNSVWNTGIAPYLNESGNGLAAYSFLWTVNGIIIFVGQPLLSWLKRISLHNLPAQMTASAICYGVGYVIMIASHSYSALILGMIIATFGEMLIAPAVPAFITAKSGIYAPFYLGIVGAIGASGRIFGPYALGTLYDLGGLDKVLLVTLAGAVASALCFAIHSRLQREPKESLPVTAHSS</sequence>
<dbReference type="PATRIC" id="fig|1178515.4.peg.3308"/>
<evidence type="ECO:0000256" key="1">
    <source>
        <dbReference type="ARBA" id="ARBA00004651"/>
    </source>
</evidence>
<name>A0A172TKQ7_9BACL</name>
<evidence type="ECO:0000259" key="8">
    <source>
        <dbReference type="PROSITE" id="PS50850"/>
    </source>
</evidence>
<evidence type="ECO:0000256" key="4">
    <source>
        <dbReference type="ARBA" id="ARBA00022692"/>
    </source>
</evidence>
<feature type="transmembrane region" description="Helical" evidence="7">
    <location>
        <begin position="15"/>
        <end position="33"/>
    </location>
</feature>
<feature type="transmembrane region" description="Helical" evidence="7">
    <location>
        <begin position="345"/>
        <end position="368"/>
    </location>
</feature>
<dbReference type="Gene3D" id="1.20.1250.20">
    <property type="entry name" value="MFS general substrate transporter like domains"/>
    <property type="match status" value="1"/>
</dbReference>
<evidence type="ECO:0000313" key="10">
    <source>
        <dbReference type="Proteomes" id="UP000076927"/>
    </source>
</evidence>
<organism evidence="9 10">
    <name type="scientific">Paenibacillus swuensis</name>
    <dbReference type="NCBI Taxonomy" id="1178515"/>
    <lineage>
        <taxon>Bacteria</taxon>
        <taxon>Bacillati</taxon>
        <taxon>Bacillota</taxon>
        <taxon>Bacilli</taxon>
        <taxon>Bacillales</taxon>
        <taxon>Paenibacillaceae</taxon>
        <taxon>Paenibacillus</taxon>
    </lineage>
</organism>
<protein>
    <recommendedName>
        <fullName evidence="8">Major facilitator superfamily (MFS) profile domain-containing protein</fullName>
    </recommendedName>
</protein>
<accession>A0A172TKQ7</accession>
<evidence type="ECO:0000313" key="9">
    <source>
        <dbReference type="EMBL" id="ANE47610.1"/>
    </source>
</evidence>
<dbReference type="STRING" id="1178515.SY83_16450"/>
<dbReference type="InterPro" id="IPR020846">
    <property type="entry name" value="MFS_dom"/>
</dbReference>
<keyword evidence="5 7" id="KW-1133">Transmembrane helix</keyword>
<dbReference type="InterPro" id="IPR036259">
    <property type="entry name" value="MFS_trans_sf"/>
</dbReference>
<reference evidence="9 10" key="1">
    <citation type="submission" date="2015-01" db="EMBL/GenBank/DDBJ databases">
        <title>Paenibacillus swuensis/DY6/whole genome sequencing.</title>
        <authorList>
            <person name="Kim M.K."/>
            <person name="Srinivasan S."/>
            <person name="Lee J.-J."/>
        </authorList>
    </citation>
    <scope>NUCLEOTIDE SEQUENCE [LARGE SCALE GENOMIC DNA]</scope>
    <source>
        <strain evidence="9 10">DY6</strain>
    </source>
</reference>
<feature type="transmembrane region" description="Helical" evidence="7">
    <location>
        <begin position="104"/>
        <end position="129"/>
    </location>
</feature>
<dbReference type="OrthoDB" id="3268460at2"/>
<keyword evidence="3" id="KW-1003">Cell membrane</keyword>
<feature type="transmembrane region" description="Helical" evidence="7">
    <location>
        <begin position="293"/>
        <end position="310"/>
    </location>
</feature>
<feature type="domain" description="Major facilitator superfamily (MFS) profile" evidence="8">
    <location>
        <begin position="1"/>
        <end position="402"/>
    </location>
</feature>
<feature type="transmembrane region" description="Helical" evidence="7">
    <location>
        <begin position="257"/>
        <end position="281"/>
    </location>
</feature>
<dbReference type="GO" id="GO:0022857">
    <property type="term" value="F:transmembrane transporter activity"/>
    <property type="evidence" value="ECO:0007669"/>
    <property type="project" value="InterPro"/>
</dbReference>
<keyword evidence="6 7" id="KW-0472">Membrane</keyword>
<dbReference type="SUPFAM" id="SSF103473">
    <property type="entry name" value="MFS general substrate transporter"/>
    <property type="match status" value="1"/>
</dbReference>
<feature type="transmembrane region" description="Helical" evidence="7">
    <location>
        <begin position="141"/>
        <end position="164"/>
    </location>
</feature>
<feature type="transmembrane region" description="Helical" evidence="7">
    <location>
        <begin position="80"/>
        <end position="98"/>
    </location>
</feature>
<feature type="transmembrane region" description="Helical" evidence="7">
    <location>
        <begin position="218"/>
        <end position="237"/>
    </location>
</feature>
<keyword evidence="2" id="KW-0813">Transport</keyword>
<dbReference type="GO" id="GO:0005886">
    <property type="term" value="C:plasma membrane"/>
    <property type="evidence" value="ECO:0007669"/>
    <property type="project" value="UniProtKB-SubCell"/>
</dbReference>
<feature type="transmembrane region" description="Helical" evidence="7">
    <location>
        <begin position="316"/>
        <end position="338"/>
    </location>
</feature>
<feature type="transmembrane region" description="Helical" evidence="7">
    <location>
        <begin position="380"/>
        <end position="398"/>
    </location>
</feature>